<evidence type="ECO:0000256" key="2">
    <source>
        <dbReference type="ARBA" id="ARBA00001946"/>
    </source>
</evidence>
<dbReference type="NCBIfam" id="TIGR00877">
    <property type="entry name" value="purD"/>
    <property type="match status" value="1"/>
</dbReference>
<comment type="caution">
    <text evidence="18">The sequence shown here is derived from an EMBL/GenBank/DDBJ whole genome shotgun (WGS) entry which is preliminary data.</text>
</comment>
<keyword evidence="5 14" id="KW-0436">Ligase</keyword>
<dbReference type="GO" id="GO:0005524">
    <property type="term" value="F:ATP binding"/>
    <property type="evidence" value="ECO:0007669"/>
    <property type="project" value="UniProtKB-UniRule"/>
</dbReference>
<feature type="region of interest" description="Disordered" evidence="16">
    <location>
        <begin position="337"/>
        <end position="373"/>
    </location>
</feature>
<dbReference type="OrthoDB" id="146558at2157"/>
<protein>
    <recommendedName>
        <fullName evidence="4 14">Phosphoribosylamine--glycine ligase</fullName>
        <ecNumber evidence="4 14">6.3.4.13</ecNumber>
    </recommendedName>
    <alternativeName>
        <fullName evidence="14">GARS</fullName>
    </alternativeName>
    <alternativeName>
        <fullName evidence="12 14">Glycinamide ribonucleotide synthetase</fullName>
    </alternativeName>
    <alternativeName>
        <fullName evidence="13 14">Phosphoribosylglycinamide synthetase</fullName>
    </alternativeName>
</protein>
<dbReference type="InterPro" id="IPR013815">
    <property type="entry name" value="ATP_grasp_subdomain_1"/>
</dbReference>
<dbReference type="GO" id="GO:0046872">
    <property type="term" value="F:metal ion binding"/>
    <property type="evidence" value="ECO:0007669"/>
    <property type="project" value="InterPro"/>
</dbReference>
<dbReference type="SUPFAM" id="SSF52440">
    <property type="entry name" value="PreATP-grasp domain"/>
    <property type="match status" value="1"/>
</dbReference>
<dbReference type="GO" id="GO:0006189">
    <property type="term" value="P:'de novo' IMP biosynthetic process"/>
    <property type="evidence" value="ECO:0007669"/>
    <property type="project" value="UniProtKB-UniRule"/>
</dbReference>
<comment type="cofactor">
    <cofactor evidence="1">
        <name>Mn(2+)</name>
        <dbReference type="ChEBI" id="CHEBI:29035"/>
    </cofactor>
</comment>
<dbReference type="AlphaFoldDB" id="M0LNN3"/>
<comment type="pathway">
    <text evidence="3 14">Purine metabolism; IMP biosynthesis via de novo pathway; N(1)-(5-phospho-D-ribosyl)glycinamide from 5-phospho-alpha-D-ribose 1-diphosphate: step 2/2.</text>
</comment>
<dbReference type="HAMAP" id="MF_00138">
    <property type="entry name" value="GARS"/>
    <property type="match status" value="1"/>
</dbReference>
<dbReference type="Gene3D" id="3.40.50.20">
    <property type="match status" value="1"/>
</dbReference>
<dbReference type="InterPro" id="IPR037123">
    <property type="entry name" value="PRibGlycinamide_synth_C_sf"/>
</dbReference>
<sequence>MRENVLLIGGGGREHAIARALEDSEADLYACAGNRNPGIAGMAVEFETLETTDPEAVVEYAEDVDATIAVIGPESPLEAGIADELEAAGIYPFGPKEEDARIETDKAFQRRFMQEEDIPGCPDFETFDDMAAACEFIDEYDGDLAIKPAGLTGGKGVKVIGDQVTAEEGKEYIRESDYDRVVLEERLIGEEFTIQAFVANGEFRTAPAVQDHKRAYEGDEGPNTGGMGSYSDATTALPFMTEDEYDEAVSIIEATVDALDDYRGILYGQFMLTTDGPKVVEFNARFGDPEAMNTLPVLETDFLEVLTAARDGEAPPELEFADRATVCKYAVPEGYPTDPEGGAKIEVDEESVARSVRATEDSSGEQPDPRESAGDALLYYASVDERDDGIYTTTSRAFAVVGVAGSIDEAEEIAEDALAVAGDEGLDMRHDIGKADLVQQRIDHMAELRGE</sequence>
<dbReference type="Gene3D" id="3.30.470.20">
    <property type="entry name" value="ATP-grasp fold, B domain"/>
    <property type="match status" value="1"/>
</dbReference>
<dbReference type="Pfam" id="PF02843">
    <property type="entry name" value="GARS_C"/>
    <property type="match status" value="1"/>
</dbReference>
<evidence type="ECO:0000313" key="18">
    <source>
        <dbReference type="EMBL" id="EMA35162.1"/>
    </source>
</evidence>
<name>M0LNN3_9EURY</name>
<dbReference type="InterPro" id="IPR020560">
    <property type="entry name" value="PRibGlycinamide_synth_C-dom"/>
</dbReference>
<dbReference type="eggNOG" id="arCOG04415">
    <property type="taxonomic scope" value="Archaea"/>
</dbReference>
<dbReference type="SUPFAM" id="SSF51246">
    <property type="entry name" value="Rudiment single hybrid motif"/>
    <property type="match status" value="1"/>
</dbReference>
<evidence type="ECO:0000259" key="17">
    <source>
        <dbReference type="PROSITE" id="PS50975"/>
    </source>
</evidence>
<dbReference type="SMART" id="SM01209">
    <property type="entry name" value="GARS_A"/>
    <property type="match status" value="1"/>
</dbReference>
<dbReference type="Gene3D" id="3.90.600.10">
    <property type="entry name" value="Phosphoribosylglycinamide synthetase, C-terminal domain"/>
    <property type="match status" value="1"/>
</dbReference>
<dbReference type="Gene3D" id="3.30.1490.20">
    <property type="entry name" value="ATP-grasp fold, A domain"/>
    <property type="match status" value="1"/>
</dbReference>
<feature type="domain" description="ATP-grasp" evidence="17">
    <location>
        <begin position="110"/>
        <end position="311"/>
    </location>
</feature>
<dbReference type="PROSITE" id="PS00184">
    <property type="entry name" value="GARS"/>
    <property type="match status" value="1"/>
</dbReference>
<dbReference type="InterPro" id="IPR020562">
    <property type="entry name" value="PRibGlycinamide_synth_N"/>
</dbReference>
<comment type="similarity">
    <text evidence="11 14">Belongs to the GARS family.</text>
</comment>
<dbReference type="InterPro" id="IPR020559">
    <property type="entry name" value="PRibGlycinamide_synth_CS"/>
</dbReference>
<dbReference type="Proteomes" id="UP000011607">
    <property type="component" value="Unassembled WGS sequence"/>
</dbReference>
<evidence type="ECO:0000256" key="14">
    <source>
        <dbReference type="HAMAP-Rule" id="MF_00138"/>
    </source>
</evidence>
<evidence type="ECO:0000313" key="19">
    <source>
        <dbReference type="Proteomes" id="UP000011607"/>
    </source>
</evidence>
<dbReference type="GO" id="GO:0009113">
    <property type="term" value="P:purine nucleobase biosynthetic process"/>
    <property type="evidence" value="ECO:0007669"/>
    <property type="project" value="InterPro"/>
</dbReference>
<dbReference type="SMART" id="SM01210">
    <property type="entry name" value="GARS_C"/>
    <property type="match status" value="1"/>
</dbReference>
<comment type="cofactor">
    <cofactor evidence="2">
        <name>Mg(2+)</name>
        <dbReference type="ChEBI" id="CHEBI:18420"/>
    </cofactor>
</comment>
<evidence type="ECO:0000256" key="8">
    <source>
        <dbReference type="ARBA" id="ARBA00022840"/>
    </source>
</evidence>
<accession>M0LNN3</accession>
<dbReference type="InterPro" id="IPR016185">
    <property type="entry name" value="PreATP-grasp_dom_sf"/>
</dbReference>
<evidence type="ECO:0000256" key="13">
    <source>
        <dbReference type="ARBA" id="ARBA00042864"/>
    </source>
</evidence>
<keyword evidence="6 15" id="KW-0547">Nucleotide-binding</keyword>
<comment type="catalytic activity">
    <reaction evidence="14">
        <text>5-phospho-beta-D-ribosylamine + glycine + ATP = N(1)-(5-phospho-beta-D-ribosyl)glycinamide + ADP + phosphate + H(+)</text>
        <dbReference type="Rhea" id="RHEA:17453"/>
        <dbReference type="ChEBI" id="CHEBI:15378"/>
        <dbReference type="ChEBI" id="CHEBI:30616"/>
        <dbReference type="ChEBI" id="CHEBI:43474"/>
        <dbReference type="ChEBI" id="CHEBI:57305"/>
        <dbReference type="ChEBI" id="CHEBI:58681"/>
        <dbReference type="ChEBI" id="CHEBI:143788"/>
        <dbReference type="ChEBI" id="CHEBI:456216"/>
        <dbReference type="EC" id="6.3.4.13"/>
    </reaction>
</comment>
<dbReference type="UniPathway" id="UPA00074">
    <property type="reaction ID" value="UER00125"/>
</dbReference>
<keyword evidence="8 15" id="KW-0067">ATP-binding</keyword>
<evidence type="ECO:0000256" key="3">
    <source>
        <dbReference type="ARBA" id="ARBA00005174"/>
    </source>
</evidence>
<proteinExistence type="inferred from homology"/>
<evidence type="ECO:0000256" key="12">
    <source>
        <dbReference type="ARBA" id="ARBA00042242"/>
    </source>
</evidence>
<reference evidence="18 19" key="1">
    <citation type="journal article" date="2014" name="PLoS Genet.">
        <title>Phylogenetically driven sequencing of extremely halophilic archaea reveals strategies for static and dynamic osmo-response.</title>
        <authorList>
            <person name="Becker E.A."/>
            <person name="Seitzer P.M."/>
            <person name="Tritt A."/>
            <person name="Larsen D."/>
            <person name="Krusor M."/>
            <person name="Yao A.I."/>
            <person name="Wu D."/>
            <person name="Madern D."/>
            <person name="Eisen J.A."/>
            <person name="Darling A.E."/>
            <person name="Facciotti M.T."/>
        </authorList>
    </citation>
    <scope>NUCLEOTIDE SEQUENCE [LARGE SCALE GENOMIC DNA]</scope>
    <source>
        <strain evidence="18 19">JCM 10879</strain>
    </source>
</reference>
<dbReference type="PATRIC" id="fig|1227454.3.peg.2696"/>
<dbReference type="PROSITE" id="PS50975">
    <property type="entry name" value="ATP_GRASP"/>
    <property type="match status" value="1"/>
</dbReference>
<evidence type="ECO:0000256" key="5">
    <source>
        <dbReference type="ARBA" id="ARBA00022598"/>
    </source>
</evidence>
<keyword evidence="19" id="KW-1185">Reference proteome</keyword>
<organism evidence="18 19">
    <name type="scientific">Halobiforma nitratireducens JCM 10879</name>
    <dbReference type="NCBI Taxonomy" id="1227454"/>
    <lineage>
        <taxon>Archaea</taxon>
        <taxon>Methanobacteriati</taxon>
        <taxon>Methanobacteriota</taxon>
        <taxon>Stenosarchaea group</taxon>
        <taxon>Halobacteria</taxon>
        <taxon>Halobacteriales</taxon>
        <taxon>Natrialbaceae</taxon>
        <taxon>Halobiforma</taxon>
    </lineage>
</organism>
<dbReference type="InterPro" id="IPR011054">
    <property type="entry name" value="Rudment_hybrid_motif"/>
</dbReference>
<evidence type="ECO:0000256" key="6">
    <source>
        <dbReference type="ARBA" id="ARBA00022741"/>
    </source>
</evidence>
<dbReference type="Pfam" id="PF02844">
    <property type="entry name" value="GARS_N"/>
    <property type="match status" value="1"/>
</dbReference>
<dbReference type="InterPro" id="IPR020561">
    <property type="entry name" value="PRibGlycinamid_synth_ATP-grasp"/>
</dbReference>
<evidence type="ECO:0000256" key="9">
    <source>
        <dbReference type="ARBA" id="ARBA00022842"/>
    </source>
</evidence>
<dbReference type="GO" id="GO:0004637">
    <property type="term" value="F:phosphoribosylamine-glycine ligase activity"/>
    <property type="evidence" value="ECO:0007669"/>
    <property type="project" value="UniProtKB-UniRule"/>
</dbReference>
<dbReference type="STRING" id="1227454.C446_13119"/>
<evidence type="ECO:0000256" key="10">
    <source>
        <dbReference type="ARBA" id="ARBA00023211"/>
    </source>
</evidence>
<evidence type="ECO:0000256" key="15">
    <source>
        <dbReference type="PROSITE-ProRule" id="PRU00409"/>
    </source>
</evidence>
<evidence type="ECO:0000256" key="4">
    <source>
        <dbReference type="ARBA" id="ARBA00013255"/>
    </source>
</evidence>
<evidence type="ECO:0000256" key="1">
    <source>
        <dbReference type="ARBA" id="ARBA00001936"/>
    </source>
</evidence>
<dbReference type="RefSeq" id="WP_006673529.1">
    <property type="nucleotide sequence ID" value="NZ_AOMA01000127.1"/>
</dbReference>
<dbReference type="Pfam" id="PF01071">
    <property type="entry name" value="GARS_A"/>
    <property type="match status" value="1"/>
</dbReference>
<dbReference type="EMBL" id="AOMA01000127">
    <property type="protein sequence ID" value="EMA35162.1"/>
    <property type="molecule type" value="Genomic_DNA"/>
</dbReference>
<keyword evidence="7 14" id="KW-0658">Purine biosynthesis</keyword>
<evidence type="ECO:0000256" key="7">
    <source>
        <dbReference type="ARBA" id="ARBA00022755"/>
    </source>
</evidence>
<dbReference type="InterPro" id="IPR000115">
    <property type="entry name" value="PRibGlycinamide_synth"/>
</dbReference>
<dbReference type="PANTHER" id="PTHR43472">
    <property type="entry name" value="PHOSPHORIBOSYLAMINE--GLYCINE LIGASE"/>
    <property type="match status" value="1"/>
</dbReference>
<dbReference type="InterPro" id="IPR011761">
    <property type="entry name" value="ATP-grasp"/>
</dbReference>
<dbReference type="SUPFAM" id="SSF56059">
    <property type="entry name" value="Glutathione synthetase ATP-binding domain-like"/>
    <property type="match status" value="1"/>
</dbReference>
<dbReference type="PANTHER" id="PTHR43472:SF1">
    <property type="entry name" value="PHOSPHORIBOSYLAMINE--GLYCINE LIGASE, CHLOROPLASTIC"/>
    <property type="match status" value="1"/>
</dbReference>
<evidence type="ECO:0000256" key="11">
    <source>
        <dbReference type="ARBA" id="ARBA00038345"/>
    </source>
</evidence>
<keyword evidence="10" id="KW-0464">Manganese</keyword>
<keyword evidence="9" id="KW-0460">Magnesium</keyword>
<gene>
    <name evidence="14" type="primary">purD</name>
    <name evidence="18" type="ORF">C446_13119</name>
</gene>
<dbReference type="EC" id="6.3.4.13" evidence="4 14"/>
<evidence type="ECO:0000256" key="16">
    <source>
        <dbReference type="SAM" id="MobiDB-lite"/>
    </source>
</evidence>